<dbReference type="Pfam" id="PF09917">
    <property type="entry name" value="DUF2147"/>
    <property type="match status" value="1"/>
</dbReference>
<feature type="signal peptide" evidence="1">
    <location>
        <begin position="1"/>
        <end position="23"/>
    </location>
</feature>
<dbReference type="AlphaFoldDB" id="A0A2W5H8J6"/>
<reference evidence="3 4" key="1">
    <citation type="submission" date="2017-11" db="EMBL/GenBank/DDBJ databases">
        <title>Infants hospitalized years apart are colonized by the same room-sourced microbial strains.</title>
        <authorList>
            <person name="Brooks B."/>
            <person name="Olm M.R."/>
            <person name="Firek B.A."/>
            <person name="Baker R."/>
            <person name="Thomas B.C."/>
            <person name="Morowitz M.J."/>
            <person name="Banfield J.F."/>
        </authorList>
    </citation>
    <scope>NUCLEOTIDE SEQUENCE [LARGE SCALE GENOMIC DNA]</scope>
    <source>
        <strain evidence="3">S2_009_000_R2_76</strain>
    </source>
</reference>
<protein>
    <submittedName>
        <fullName evidence="3">DUF2147 domain-containing protein</fullName>
    </submittedName>
</protein>
<evidence type="ECO:0000313" key="3">
    <source>
        <dbReference type="EMBL" id="PZP50109.1"/>
    </source>
</evidence>
<dbReference type="Gene3D" id="2.40.128.520">
    <property type="match status" value="1"/>
</dbReference>
<dbReference type="InterPro" id="IPR019223">
    <property type="entry name" value="DUF2147"/>
</dbReference>
<organism evidence="3 4">
    <name type="scientific">Pseudopedobacter saltans</name>
    <dbReference type="NCBI Taxonomy" id="151895"/>
    <lineage>
        <taxon>Bacteria</taxon>
        <taxon>Pseudomonadati</taxon>
        <taxon>Bacteroidota</taxon>
        <taxon>Sphingobacteriia</taxon>
        <taxon>Sphingobacteriales</taxon>
        <taxon>Sphingobacteriaceae</taxon>
        <taxon>Pseudopedobacter</taxon>
    </lineage>
</organism>
<evidence type="ECO:0000256" key="1">
    <source>
        <dbReference type="SAM" id="SignalP"/>
    </source>
</evidence>
<feature type="chain" id="PRO_5016171295" evidence="1">
    <location>
        <begin position="24"/>
        <end position="146"/>
    </location>
</feature>
<evidence type="ECO:0000313" key="4">
    <source>
        <dbReference type="Proteomes" id="UP000249645"/>
    </source>
</evidence>
<evidence type="ECO:0000259" key="2">
    <source>
        <dbReference type="Pfam" id="PF09917"/>
    </source>
</evidence>
<keyword evidence="1" id="KW-0732">Signal</keyword>
<proteinExistence type="predicted"/>
<dbReference type="EMBL" id="QFOI01000081">
    <property type="protein sequence ID" value="PZP50109.1"/>
    <property type="molecule type" value="Genomic_DNA"/>
</dbReference>
<sequence length="146" mass="16422">MKKFLKSFLITALLTTVTTLVMAQDVIEGDWLNEEKEGKIEIYKHSDGKYYGKLVWLKDPNRDGKPKTDVNNKDAKLKNQPLIGLNILKGFSKDGDIYSGGTIYDPKNGKTYSCKITAKDKNTLSIRGYIGVSLLGRTTVWTRTTK</sequence>
<comment type="caution">
    <text evidence="3">The sequence shown here is derived from an EMBL/GenBank/DDBJ whole genome shotgun (WGS) entry which is preliminary data.</text>
</comment>
<name>A0A2W5H8J6_9SPHI</name>
<dbReference type="PANTHER" id="PTHR36919">
    <property type="entry name" value="BLR1215 PROTEIN"/>
    <property type="match status" value="1"/>
</dbReference>
<gene>
    <name evidence="3" type="ORF">DI598_06320</name>
</gene>
<feature type="domain" description="DUF2147" evidence="2">
    <location>
        <begin position="29"/>
        <end position="143"/>
    </location>
</feature>
<dbReference type="PANTHER" id="PTHR36919:SF2">
    <property type="entry name" value="BLL6627 PROTEIN"/>
    <property type="match status" value="1"/>
</dbReference>
<dbReference type="Proteomes" id="UP000249645">
    <property type="component" value="Unassembled WGS sequence"/>
</dbReference>
<accession>A0A2W5H8J6</accession>